<dbReference type="InterPro" id="IPR051415">
    <property type="entry name" value="LAAT-1"/>
</dbReference>
<organism evidence="11 12">
    <name type="scientific">Hanseniaspora osmophila</name>
    <dbReference type="NCBI Taxonomy" id="56408"/>
    <lineage>
        <taxon>Eukaryota</taxon>
        <taxon>Fungi</taxon>
        <taxon>Dikarya</taxon>
        <taxon>Ascomycota</taxon>
        <taxon>Saccharomycotina</taxon>
        <taxon>Saccharomycetes</taxon>
        <taxon>Saccharomycodales</taxon>
        <taxon>Saccharomycodaceae</taxon>
        <taxon>Hanseniaspora</taxon>
    </lineage>
</organism>
<dbReference type="OrthoDB" id="8048523at2759"/>
<evidence type="ECO:0000256" key="10">
    <source>
        <dbReference type="SAM" id="Phobius"/>
    </source>
</evidence>
<proteinExistence type="inferred from homology"/>
<keyword evidence="5" id="KW-0677">Repeat</keyword>
<dbReference type="SMART" id="SM00679">
    <property type="entry name" value="CTNS"/>
    <property type="match status" value="2"/>
</dbReference>
<dbReference type="GO" id="GO:0034488">
    <property type="term" value="P:basic amino acid transmembrane export from vacuole"/>
    <property type="evidence" value="ECO:0007669"/>
    <property type="project" value="UniProtKB-ARBA"/>
</dbReference>
<comment type="subcellular location">
    <subcellularLocation>
        <location evidence="1">Vacuole membrane</location>
        <topology evidence="1">Multi-pass membrane protein</topology>
    </subcellularLocation>
</comment>
<comment type="caution">
    <text evidence="11">The sequence shown here is derived from an EMBL/GenBank/DDBJ whole genome shotgun (WGS) entry which is preliminary data.</text>
</comment>
<dbReference type="InParanoid" id="A0A1E5R4N0"/>
<feature type="transmembrane region" description="Helical" evidence="10">
    <location>
        <begin position="177"/>
        <end position="195"/>
    </location>
</feature>
<keyword evidence="12" id="KW-1185">Reference proteome</keyword>
<reference evidence="12" key="1">
    <citation type="journal article" date="2016" name="Genome Announc.">
        <title>Genome sequences of three species of Hanseniaspora isolated from spontaneous wine fermentations.</title>
        <authorList>
            <person name="Sternes P.R."/>
            <person name="Lee D."/>
            <person name="Kutyna D.R."/>
            <person name="Borneman A.R."/>
        </authorList>
    </citation>
    <scope>NUCLEOTIDE SEQUENCE [LARGE SCALE GENOMIC DNA]</scope>
    <source>
        <strain evidence="12">AWRI3579</strain>
    </source>
</reference>
<protein>
    <submittedName>
        <fullName evidence="11">Putative vacuolar amino acid transporter YPQ1</fullName>
    </submittedName>
</protein>
<dbReference type="GO" id="GO:0005774">
    <property type="term" value="C:vacuolar membrane"/>
    <property type="evidence" value="ECO:0007669"/>
    <property type="project" value="UniProtKB-SubCell"/>
</dbReference>
<feature type="transmembrane region" description="Helical" evidence="10">
    <location>
        <begin position="46"/>
        <end position="67"/>
    </location>
</feature>
<dbReference type="PANTHER" id="PTHR16201:SF35">
    <property type="entry name" value="VACUOLAR AMINO ACID TRANSPORTER YPQ1-RELATED"/>
    <property type="match status" value="1"/>
</dbReference>
<evidence type="ECO:0000256" key="8">
    <source>
        <dbReference type="ARBA" id="ARBA00023136"/>
    </source>
</evidence>
<dbReference type="PANTHER" id="PTHR16201">
    <property type="entry name" value="SEVEN TRANSMEMBRANE PROTEIN 1-RELATED"/>
    <property type="match status" value="1"/>
</dbReference>
<dbReference type="GO" id="GO:0015179">
    <property type="term" value="F:L-amino acid transmembrane transporter activity"/>
    <property type="evidence" value="ECO:0007669"/>
    <property type="project" value="UniProtKB-ARBA"/>
</dbReference>
<dbReference type="FunFam" id="1.20.1280.290:FF:000012">
    <property type="entry name" value="Vacuolar membrane PQ loop repeat protein"/>
    <property type="match status" value="1"/>
</dbReference>
<evidence type="ECO:0000313" key="11">
    <source>
        <dbReference type="EMBL" id="OEJ81844.1"/>
    </source>
</evidence>
<dbReference type="FunCoup" id="A0A1E5R4N0">
    <property type="interactions" value="321"/>
</dbReference>
<accession>A0A1E5R4N0</accession>
<dbReference type="GO" id="GO:0015174">
    <property type="term" value="F:basic amino acid transmembrane transporter activity"/>
    <property type="evidence" value="ECO:0007669"/>
    <property type="project" value="UniProtKB-ARBA"/>
</dbReference>
<keyword evidence="3" id="KW-0926">Vacuole</keyword>
<dbReference type="GO" id="GO:0034490">
    <property type="term" value="P:basic amino acid transmembrane import into vacuole"/>
    <property type="evidence" value="ECO:0007669"/>
    <property type="project" value="UniProtKB-ARBA"/>
</dbReference>
<keyword evidence="8 10" id="KW-0472">Membrane</keyword>
<dbReference type="Proteomes" id="UP000095728">
    <property type="component" value="Unassembled WGS sequence"/>
</dbReference>
<keyword evidence="2" id="KW-0813">Transport</keyword>
<keyword evidence="6" id="KW-0029">Amino-acid transport</keyword>
<keyword evidence="7 10" id="KW-1133">Transmembrane helix</keyword>
<dbReference type="Pfam" id="PF04193">
    <property type="entry name" value="PQ-loop"/>
    <property type="match status" value="2"/>
</dbReference>
<feature type="transmembrane region" description="Helical" evidence="10">
    <location>
        <begin position="282"/>
        <end position="303"/>
    </location>
</feature>
<sequence length="326" mass="35893">MLSPVPIVLNAQTVSGITGSISIACWIVVFVPQIYENFYRKSADGLSLLFVVLWLAGDVFNVIGAVMQKLLPTMIILAAYYTVADILLLVQCLQYDNEDTKLDPVHLSPANPLSHHIVEVFDETQPLLTSASAGNGESSASLEGESPYTSSTSLVSSTSIAQTYNSDSIFIRNLKEIMVVLSVILGGFLFWYISYCNNPKTPKPTPPEELTFNITAQVFGYLSAILYLGSRVPQILLNFKRKSVEGISFLFFLFACLGNTTFIISVLSISMHPRYLLVNASWLVGSSGTLIMDFIIFTQFFVYGTSNSDKKDTVVNTQDIENQVEA</sequence>
<dbReference type="FunFam" id="1.20.1280.290:FF:000011">
    <property type="entry name" value="PQ loop repeat protein"/>
    <property type="match status" value="1"/>
</dbReference>
<evidence type="ECO:0000256" key="9">
    <source>
        <dbReference type="ARBA" id="ARBA00038039"/>
    </source>
</evidence>
<dbReference type="GO" id="GO:0015101">
    <property type="term" value="F:organic cation transmembrane transporter activity"/>
    <property type="evidence" value="ECO:0007669"/>
    <property type="project" value="UniProtKB-ARBA"/>
</dbReference>
<feature type="transmembrane region" description="Helical" evidence="10">
    <location>
        <begin position="12"/>
        <end position="34"/>
    </location>
</feature>
<feature type="transmembrane region" description="Helical" evidence="10">
    <location>
        <begin position="210"/>
        <end position="228"/>
    </location>
</feature>
<evidence type="ECO:0000256" key="3">
    <source>
        <dbReference type="ARBA" id="ARBA00022554"/>
    </source>
</evidence>
<dbReference type="EMBL" id="LPNM01000010">
    <property type="protein sequence ID" value="OEJ81844.1"/>
    <property type="molecule type" value="Genomic_DNA"/>
</dbReference>
<gene>
    <name evidence="11" type="ORF">AWRI3579_g3797</name>
</gene>
<evidence type="ECO:0000256" key="5">
    <source>
        <dbReference type="ARBA" id="ARBA00022737"/>
    </source>
</evidence>
<evidence type="ECO:0000256" key="2">
    <source>
        <dbReference type="ARBA" id="ARBA00022448"/>
    </source>
</evidence>
<dbReference type="AlphaFoldDB" id="A0A1E5R4N0"/>
<evidence type="ECO:0000256" key="1">
    <source>
        <dbReference type="ARBA" id="ARBA00004128"/>
    </source>
</evidence>
<keyword evidence="4 10" id="KW-0812">Transmembrane</keyword>
<evidence type="ECO:0000256" key="7">
    <source>
        <dbReference type="ARBA" id="ARBA00022989"/>
    </source>
</evidence>
<dbReference type="InterPro" id="IPR006603">
    <property type="entry name" value="PQ-loop_rpt"/>
</dbReference>
<name>A0A1E5R4N0_9ASCO</name>
<feature type="transmembrane region" description="Helical" evidence="10">
    <location>
        <begin position="73"/>
        <end position="93"/>
    </location>
</feature>
<feature type="transmembrane region" description="Helical" evidence="10">
    <location>
        <begin position="249"/>
        <end position="270"/>
    </location>
</feature>
<comment type="similarity">
    <text evidence="9">Belongs to the laat-1 family.</text>
</comment>
<evidence type="ECO:0000256" key="6">
    <source>
        <dbReference type="ARBA" id="ARBA00022970"/>
    </source>
</evidence>
<evidence type="ECO:0000256" key="4">
    <source>
        <dbReference type="ARBA" id="ARBA00022692"/>
    </source>
</evidence>
<dbReference type="Gene3D" id="1.20.1280.290">
    <property type="match status" value="2"/>
</dbReference>
<evidence type="ECO:0000313" key="12">
    <source>
        <dbReference type="Proteomes" id="UP000095728"/>
    </source>
</evidence>